<proteinExistence type="predicted"/>
<evidence type="ECO:0000313" key="2">
    <source>
        <dbReference type="Proteomes" id="UP000051063"/>
    </source>
</evidence>
<organism evidence="1 2">
    <name type="scientific">Brevibacillus choshinensis</name>
    <dbReference type="NCBI Taxonomy" id="54911"/>
    <lineage>
        <taxon>Bacteria</taxon>
        <taxon>Bacillati</taxon>
        <taxon>Bacillota</taxon>
        <taxon>Bacilli</taxon>
        <taxon>Bacillales</taxon>
        <taxon>Paenibacillaceae</taxon>
        <taxon>Brevibacillus</taxon>
    </lineage>
</organism>
<accession>A0ABR5NE56</accession>
<gene>
    <name evidence="1" type="ORF">AN963_08845</name>
</gene>
<name>A0ABR5NE56_BRECH</name>
<reference evidence="1 2" key="1">
    <citation type="submission" date="2015-09" db="EMBL/GenBank/DDBJ databases">
        <title>Genome sequencing project for genomic taxonomy and phylogenomics of Bacillus-like bacteria.</title>
        <authorList>
            <person name="Liu B."/>
            <person name="Wang J."/>
            <person name="Zhu Y."/>
            <person name="Liu G."/>
            <person name="Chen Q."/>
            <person name="Chen Z."/>
            <person name="Lan J."/>
            <person name="Che J."/>
            <person name="Ge C."/>
            <person name="Shi H."/>
            <person name="Pan Z."/>
            <person name="Liu X."/>
        </authorList>
    </citation>
    <scope>NUCLEOTIDE SEQUENCE [LARGE SCALE GENOMIC DNA]</scope>
    <source>
        <strain evidence="1 2">DSM 8552</strain>
    </source>
</reference>
<sequence length="117" mass="13439">MKLRPHTQTSQLCQGILSIAMKVQLRHQQSGDDSAVKYLAHRVESKRLIKVSLCPIHIFLGCLYQITEEKTGAVIPSVRILQLTRPPMLIFRHADLCSFSEFIAQPERYLIKFFEGE</sequence>
<dbReference type="EMBL" id="LJJB01000007">
    <property type="protein sequence ID" value="KQL49797.1"/>
    <property type="molecule type" value="Genomic_DNA"/>
</dbReference>
<comment type="caution">
    <text evidence="1">The sequence shown here is derived from an EMBL/GenBank/DDBJ whole genome shotgun (WGS) entry which is preliminary data.</text>
</comment>
<dbReference type="Proteomes" id="UP000051063">
    <property type="component" value="Unassembled WGS sequence"/>
</dbReference>
<protein>
    <submittedName>
        <fullName evidence="1">Uncharacterized protein</fullName>
    </submittedName>
</protein>
<evidence type="ECO:0000313" key="1">
    <source>
        <dbReference type="EMBL" id="KQL49797.1"/>
    </source>
</evidence>
<keyword evidence="2" id="KW-1185">Reference proteome</keyword>